<reference evidence="5" key="1">
    <citation type="journal article" date="2014" name="Front. Microbiol.">
        <title>High frequency of phylogenetically diverse reductive dehalogenase-homologous genes in deep subseafloor sedimentary metagenomes.</title>
        <authorList>
            <person name="Kawai M."/>
            <person name="Futagami T."/>
            <person name="Toyoda A."/>
            <person name="Takaki Y."/>
            <person name="Nishi S."/>
            <person name="Hori S."/>
            <person name="Arai W."/>
            <person name="Tsubouchi T."/>
            <person name="Morono Y."/>
            <person name="Uchiyama I."/>
            <person name="Ito T."/>
            <person name="Fujiyama A."/>
            <person name="Inagaki F."/>
            <person name="Takami H."/>
        </authorList>
    </citation>
    <scope>NUCLEOTIDE SEQUENCE</scope>
    <source>
        <strain evidence="5">Expedition CK06-06</strain>
    </source>
</reference>
<feature type="non-terminal residue" evidence="5">
    <location>
        <position position="136"/>
    </location>
</feature>
<feature type="domain" description="Dehydrogenase E1 component" evidence="4">
    <location>
        <begin position="3"/>
        <end position="136"/>
    </location>
</feature>
<sequence length="136" mass="14299">MHLADHKIGLLTCSGIVAGGIPTSVGAAFSSYYRNSGQVTISFFGDGATNQGSFHESLNLASVWKLPVVFVCENNCYAITVPTTCSLPVENIADRAVGYGIPGKVVDGMNVLAVYEVVKEAVDRARDGKGPSFIEA</sequence>
<protein>
    <recommendedName>
        <fullName evidence="4">Dehydrogenase E1 component domain-containing protein</fullName>
    </recommendedName>
</protein>
<dbReference type="GO" id="GO:0004739">
    <property type="term" value="F:pyruvate dehydrogenase (acetyl-transferring) activity"/>
    <property type="evidence" value="ECO:0007669"/>
    <property type="project" value="TreeGrafter"/>
</dbReference>
<comment type="caution">
    <text evidence="5">The sequence shown here is derived from an EMBL/GenBank/DDBJ whole genome shotgun (WGS) entry which is preliminary data.</text>
</comment>
<keyword evidence="3" id="KW-0786">Thiamine pyrophosphate</keyword>
<evidence type="ECO:0000256" key="3">
    <source>
        <dbReference type="ARBA" id="ARBA00023052"/>
    </source>
</evidence>
<dbReference type="SUPFAM" id="SSF52518">
    <property type="entry name" value="Thiamin diphosphate-binding fold (THDP-binding)"/>
    <property type="match status" value="1"/>
</dbReference>
<proteinExistence type="predicted"/>
<evidence type="ECO:0000259" key="4">
    <source>
        <dbReference type="Pfam" id="PF00676"/>
    </source>
</evidence>
<dbReference type="Gene3D" id="3.40.50.970">
    <property type="match status" value="1"/>
</dbReference>
<dbReference type="AlphaFoldDB" id="X1TUI1"/>
<keyword evidence="2" id="KW-0560">Oxidoreductase</keyword>
<evidence type="ECO:0000313" key="5">
    <source>
        <dbReference type="EMBL" id="GAI91225.1"/>
    </source>
</evidence>
<dbReference type="PANTHER" id="PTHR11516:SF60">
    <property type="entry name" value="PYRUVATE DEHYDROGENASE E1 COMPONENT SUBUNIT ALPHA"/>
    <property type="match status" value="1"/>
</dbReference>
<comment type="cofactor">
    <cofactor evidence="1">
        <name>thiamine diphosphate</name>
        <dbReference type="ChEBI" id="CHEBI:58937"/>
    </cofactor>
</comment>
<dbReference type="PANTHER" id="PTHR11516">
    <property type="entry name" value="PYRUVATE DEHYDROGENASE E1 COMPONENT, ALPHA SUBUNIT BACTERIAL AND ORGANELLAR"/>
    <property type="match status" value="1"/>
</dbReference>
<gene>
    <name evidence="5" type="ORF">S12H4_26641</name>
</gene>
<dbReference type="InterPro" id="IPR050642">
    <property type="entry name" value="PDH_E1_Alpha_Subunit"/>
</dbReference>
<dbReference type="InterPro" id="IPR001017">
    <property type="entry name" value="DH_E1"/>
</dbReference>
<dbReference type="CDD" id="cd02000">
    <property type="entry name" value="TPP_E1_PDC_ADC_BCADC"/>
    <property type="match status" value="1"/>
</dbReference>
<dbReference type="GO" id="GO:0006086">
    <property type="term" value="P:pyruvate decarboxylation to acetyl-CoA"/>
    <property type="evidence" value="ECO:0007669"/>
    <property type="project" value="TreeGrafter"/>
</dbReference>
<dbReference type="Pfam" id="PF00676">
    <property type="entry name" value="E1_dh"/>
    <property type="match status" value="1"/>
</dbReference>
<name>X1TUI1_9ZZZZ</name>
<accession>X1TUI1</accession>
<organism evidence="5">
    <name type="scientific">marine sediment metagenome</name>
    <dbReference type="NCBI Taxonomy" id="412755"/>
    <lineage>
        <taxon>unclassified sequences</taxon>
        <taxon>metagenomes</taxon>
        <taxon>ecological metagenomes</taxon>
    </lineage>
</organism>
<dbReference type="EMBL" id="BARW01015138">
    <property type="protein sequence ID" value="GAI91225.1"/>
    <property type="molecule type" value="Genomic_DNA"/>
</dbReference>
<evidence type="ECO:0000256" key="2">
    <source>
        <dbReference type="ARBA" id="ARBA00023002"/>
    </source>
</evidence>
<dbReference type="InterPro" id="IPR029061">
    <property type="entry name" value="THDP-binding"/>
</dbReference>
<evidence type="ECO:0000256" key="1">
    <source>
        <dbReference type="ARBA" id="ARBA00001964"/>
    </source>
</evidence>